<keyword evidence="5" id="KW-0808">Transferase</keyword>
<feature type="compositionally biased region" description="Basic and acidic residues" evidence="15">
    <location>
        <begin position="525"/>
        <end position="537"/>
    </location>
</feature>
<keyword evidence="6" id="KW-0479">Metal-binding</keyword>
<feature type="region of interest" description="Disordered" evidence="15">
    <location>
        <begin position="324"/>
        <end position="343"/>
    </location>
</feature>
<dbReference type="GO" id="GO:0004674">
    <property type="term" value="F:protein serine/threonine kinase activity"/>
    <property type="evidence" value="ECO:0007669"/>
    <property type="project" value="UniProtKB-KW"/>
</dbReference>
<dbReference type="PROSITE" id="PS01245">
    <property type="entry name" value="RIO1"/>
    <property type="match status" value="1"/>
</dbReference>
<comment type="catalytic activity">
    <reaction evidence="11">
        <text>L-threonyl-[protein] + ATP = O-phospho-L-threonyl-[protein] + ADP + H(+)</text>
        <dbReference type="Rhea" id="RHEA:46608"/>
        <dbReference type="Rhea" id="RHEA-COMP:11060"/>
        <dbReference type="Rhea" id="RHEA-COMP:11605"/>
        <dbReference type="ChEBI" id="CHEBI:15378"/>
        <dbReference type="ChEBI" id="CHEBI:30013"/>
        <dbReference type="ChEBI" id="CHEBI:30616"/>
        <dbReference type="ChEBI" id="CHEBI:61977"/>
        <dbReference type="ChEBI" id="CHEBI:456216"/>
        <dbReference type="EC" id="2.7.11.1"/>
    </reaction>
</comment>
<feature type="region of interest" description="Disordered" evidence="15">
    <location>
        <begin position="356"/>
        <end position="575"/>
    </location>
</feature>
<feature type="compositionally biased region" description="Polar residues" evidence="15">
    <location>
        <begin position="550"/>
        <end position="574"/>
    </location>
</feature>
<dbReference type="PANTHER" id="PTHR45852">
    <property type="entry name" value="SER/THR-PROTEIN KINASE RIO2"/>
    <property type="match status" value="1"/>
</dbReference>
<evidence type="ECO:0000256" key="9">
    <source>
        <dbReference type="ARBA" id="ARBA00022840"/>
    </source>
</evidence>
<dbReference type="InterPro" id="IPR036390">
    <property type="entry name" value="WH_DNA-bd_sf"/>
</dbReference>
<dbReference type="Gene3D" id="3.30.200.20">
    <property type="entry name" value="Phosphorylase Kinase, domain 1"/>
    <property type="match status" value="1"/>
</dbReference>
<dbReference type="GO" id="GO:0030490">
    <property type="term" value="P:maturation of SSU-rRNA"/>
    <property type="evidence" value="ECO:0007669"/>
    <property type="project" value="TreeGrafter"/>
</dbReference>
<dbReference type="AlphaFoldDB" id="A0A0D9QFW8"/>
<reference evidence="17 18" key="1">
    <citation type="submission" date="2014-03" db="EMBL/GenBank/DDBJ databases">
        <title>The Genome Sequence of Plasmodium fragile nilgiri.</title>
        <authorList>
            <consortium name="The Broad Institute Genomics Platform"/>
            <consortium name="The Broad Institute Genome Sequencing Center for Infectious Disease"/>
            <person name="Neafsey D."/>
            <person name="Duraisingh M."/>
            <person name="Young S.K."/>
            <person name="Zeng Q."/>
            <person name="Gargeya S."/>
            <person name="Abouelleil A."/>
            <person name="Alvarado L."/>
            <person name="Chapman S.B."/>
            <person name="Gainer-Dewar J."/>
            <person name="Goldberg J."/>
            <person name="Griggs A."/>
            <person name="Gujja S."/>
            <person name="Hansen M."/>
            <person name="Howarth C."/>
            <person name="Imamovic A."/>
            <person name="Larimer J."/>
            <person name="Pearson M."/>
            <person name="Poon T.W."/>
            <person name="Priest M."/>
            <person name="Roberts A."/>
            <person name="Saif S."/>
            <person name="Shea T."/>
            <person name="Sykes S."/>
            <person name="Wortman J."/>
            <person name="Nusbaum C."/>
            <person name="Birren B."/>
        </authorList>
    </citation>
    <scope>NUCLEOTIDE SEQUENCE [LARGE SCALE GENOMIC DNA]</scope>
    <source>
        <strain evidence="18">nilgiri</strain>
    </source>
</reference>
<keyword evidence="4" id="KW-0723">Serine/threonine-protein kinase</keyword>
<comment type="catalytic activity">
    <reaction evidence="12">
        <text>L-seryl-[protein] + ATP = O-phospho-L-seryl-[protein] + ADP + H(+)</text>
        <dbReference type="Rhea" id="RHEA:17989"/>
        <dbReference type="Rhea" id="RHEA-COMP:9863"/>
        <dbReference type="Rhea" id="RHEA-COMP:11604"/>
        <dbReference type="ChEBI" id="CHEBI:15378"/>
        <dbReference type="ChEBI" id="CHEBI:29999"/>
        <dbReference type="ChEBI" id="CHEBI:30616"/>
        <dbReference type="ChEBI" id="CHEBI:83421"/>
        <dbReference type="ChEBI" id="CHEBI:456216"/>
        <dbReference type="EC" id="2.7.11.1"/>
    </reaction>
</comment>
<evidence type="ECO:0000256" key="7">
    <source>
        <dbReference type="ARBA" id="ARBA00022741"/>
    </source>
</evidence>
<dbReference type="GO" id="GO:0005634">
    <property type="term" value="C:nucleus"/>
    <property type="evidence" value="ECO:0007669"/>
    <property type="project" value="TreeGrafter"/>
</dbReference>
<dbReference type="CDD" id="cd05144">
    <property type="entry name" value="RIO2_C"/>
    <property type="match status" value="1"/>
</dbReference>
<dbReference type="GO" id="GO:0005524">
    <property type="term" value="F:ATP binding"/>
    <property type="evidence" value="ECO:0007669"/>
    <property type="project" value="UniProtKB-KW"/>
</dbReference>
<evidence type="ECO:0000256" key="15">
    <source>
        <dbReference type="SAM" id="MobiDB-lite"/>
    </source>
</evidence>
<accession>A0A0D9QFW8</accession>
<dbReference type="GO" id="GO:0005829">
    <property type="term" value="C:cytosol"/>
    <property type="evidence" value="ECO:0007669"/>
    <property type="project" value="TreeGrafter"/>
</dbReference>
<dbReference type="InterPro" id="IPR018934">
    <property type="entry name" value="RIO_dom"/>
</dbReference>
<evidence type="ECO:0000259" key="16">
    <source>
        <dbReference type="SMART" id="SM00090"/>
    </source>
</evidence>
<dbReference type="InterPro" id="IPR036388">
    <property type="entry name" value="WH-like_DNA-bd_sf"/>
</dbReference>
<sequence>MKLDISCFCFLSKNEYRVLTAIEMGMRNHEYLPVSLIASIANLRKEGITSVLKKLLKNKLISHENKKYDGYKLTYLGYDFLALRAFINRGTLKSVGNQIGVGKESDIYICKDTSGNLLCLKIHRLGRISFRTIKNNRDYYGKKKFRNWLYLSKIAATKEYAYLKALHEHNFPVPKPYDLNRHMILMSYVNGYPLSHVKISNPFKIIDVLINTIIKFAKANIIHGDFNEFNILIDDDEKITVIDFPQIVSLQHANAKLYFDRDVRGVVNHFYKKYKIKIEDYPVYEDVILLSNDKIMVDDNLISSCDEHALMDVLQNDGSDSVCDCPEQFNGSDASGQSDQGDEMGEVAEMGQMDQMEDMDGSDKSDESHGSGERHPCEENRPSTVSESTQGETPRSMGTQGEQDPLSSEGKYKDAYESNAEREKSSDRLEKRLDAFDDNGMESAEGVVGHERENKTEEEETRSRGGSSPLKDEEAPTNGKCSLTEENTQDEGENCHDDPPVRCEKQTGGQIVSSEGNDQVDDDASEKSAEQVDRDNDINSEASSEEESELTTYSSCQSEGSMSANSTKKLSETWQPHIKKYTKEYAKSKLKYMYRKKKNKEKYKENLKTKNKKKLMEKIKNYV</sequence>
<dbReference type="Proteomes" id="UP000054561">
    <property type="component" value="Unassembled WGS sequence"/>
</dbReference>
<dbReference type="SMART" id="SM00090">
    <property type="entry name" value="RIO"/>
    <property type="match status" value="1"/>
</dbReference>
<dbReference type="SUPFAM" id="SSF56112">
    <property type="entry name" value="Protein kinase-like (PK-like)"/>
    <property type="match status" value="1"/>
</dbReference>
<comment type="similarity">
    <text evidence="2">Belongs to the protein kinase superfamily. RIO-type Ser/Thr kinase family.</text>
</comment>
<dbReference type="InterPro" id="IPR015285">
    <property type="entry name" value="RIO2_wHTH_N"/>
</dbReference>
<keyword evidence="7" id="KW-0547">Nucleotide-binding</keyword>
<feature type="compositionally biased region" description="Basic and acidic residues" evidence="15">
    <location>
        <begin position="361"/>
        <end position="381"/>
    </location>
</feature>
<dbReference type="GO" id="GO:0046872">
    <property type="term" value="F:metal ion binding"/>
    <property type="evidence" value="ECO:0007669"/>
    <property type="project" value="UniProtKB-KW"/>
</dbReference>
<evidence type="ECO:0000256" key="2">
    <source>
        <dbReference type="ARBA" id="ARBA00009196"/>
    </source>
</evidence>
<evidence type="ECO:0000256" key="8">
    <source>
        <dbReference type="ARBA" id="ARBA00022777"/>
    </source>
</evidence>
<evidence type="ECO:0000313" key="18">
    <source>
        <dbReference type="Proteomes" id="UP000054561"/>
    </source>
</evidence>
<dbReference type="Gene3D" id="1.10.10.10">
    <property type="entry name" value="Winged helix-like DNA-binding domain superfamily/Winged helix DNA-binding domain"/>
    <property type="match status" value="1"/>
</dbReference>
<evidence type="ECO:0000313" key="17">
    <source>
        <dbReference type="EMBL" id="KJP85883.1"/>
    </source>
</evidence>
<feature type="compositionally biased region" description="Basic and acidic residues" evidence="15">
    <location>
        <begin position="410"/>
        <end position="435"/>
    </location>
</feature>
<proteinExistence type="inferred from homology"/>
<feature type="compositionally biased region" description="Polar residues" evidence="15">
    <location>
        <begin position="382"/>
        <end position="406"/>
    </location>
</feature>
<organism evidence="17 18">
    <name type="scientific">Plasmodium fragile</name>
    <dbReference type="NCBI Taxonomy" id="5857"/>
    <lineage>
        <taxon>Eukaryota</taxon>
        <taxon>Sar</taxon>
        <taxon>Alveolata</taxon>
        <taxon>Apicomplexa</taxon>
        <taxon>Aconoidasida</taxon>
        <taxon>Haemosporida</taxon>
        <taxon>Plasmodiidae</taxon>
        <taxon>Plasmodium</taxon>
        <taxon>Plasmodium (Plasmodium)</taxon>
    </lineage>
</organism>
<gene>
    <name evidence="17" type="ORF">AK88_04470</name>
</gene>
<feature type="domain" description="RIO kinase" evidence="16">
    <location>
        <begin position="64"/>
        <end position="290"/>
    </location>
</feature>
<feature type="compositionally biased region" description="Polar residues" evidence="15">
    <location>
        <begin position="329"/>
        <end position="339"/>
    </location>
</feature>
<dbReference type="Pfam" id="PF01163">
    <property type="entry name" value="RIO1"/>
    <property type="match status" value="1"/>
</dbReference>
<dbReference type="OMA" id="DISCFCF"/>
<dbReference type="SUPFAM" id="SSF46785">
    <property type="entry name" value="Winged helix' DNA-binding domain"/>
    <property type="match status" value="1"/>
</dbReference>
<dbReference type="GO" id="GO:0030688">
    <property type="term" value="C:preribosome, small subunit precursor"/>
    <property type="evidence" value="ECO:0007669"/>
    <property type="project" value="TreeGrafter"/>
</dbReference>
<evidence type="ECO:0000256" key="10">
    <source>
        <dbReference type="ARBA" id="ARBA00022842"/>
    </source>
</evidence>
<keyword evidence="18" id="KW-1185">Reference proteome</keyword>
<dbReference type="Gene3D" id="1.10.510.10">
    <property type="entry name" value="Transferase(Phosphotransferase) domain 1"/>
    <property type="match status" value="1"/>
</dbReference>
<keyword evidence="9" id="KW-0067">ATP-binding</keyword>
<evidence type="ECO:0000256" key="1">
    <source>
        <dbReference type="ARBA" id="ARBA00001946"/>
    </source>
</evidence>
<dbReference type="EC" id="2.7.11.1" evidence="3"/>
<comment type="cofactor">
    <cofactor evidence="1">
        <name>Mg(2+)</name>
        <dbReference type="ChEBI" id="CHEBI:18420"/>
    </cofactor>
</comment>
<dbReference type="FunFam" id="1.10.10.10:FF:000053">
    <property type="entry name" value="Serine/threonine-protein kinase RIO2"/>
    <property type="match status" value="1"/>
</dbReference>
<evidence type="ECO:0000256" key="3">
    <source>
        <dbReference type="ARBA" id="ARBA00012513"/>
    </source>
</evidence>
<dbReference type="InterPro" id="IPR018935">
    <property type="entry name" value="RIO_kinase_CS"/>
</dbReference>
<dbReference type="Pfam" id="PF09202">
    <property type="entry name" value="Rio2_N"/>
    <property type="match status" value="1"/>
</dbReference>
<evidence type="ECO:0000256" key="13">
    <source>
        <dbReference type="ARBA" id="ARBA00068353"/>
    </source>
</evidence>
<dbReference type="OrthoDB" id="10258631at2759"/>
<name>A0A0D9QFW8_PLAFR</name>
<dbReference type="GeneID" id="24269784"/>
<evidence type="ECO:0000256" key="4">
    <source>
        <dbReference type="ARBA" id="ARBA00022527"/>
    </source>
</evidence>
<dbReference type="InterPro" id="IPR030484">
    <property type="entry name" value="Rio2"/>
</dbReference>
<evidence type="ECO:0000256" key="14">
    <source>
        <dbReference type="ARBA" id="ARBA00068837"/>
    </source>
</evidence>
<evidence type="ECO:0000256" key="12">
    <source>
        <dbReference type="ARBA" id="ARBA00048679"/>
    </source>
</evidence>
<evidence type="ECO:0000256" key="11">
    <source>
        <dbReference type="ARBA" id="ARBA00047899"/>
    </source>
</evidence>
<feature type="compositionally biased region" description="Polar residues" evidence="15">
    <location>
        <begin position="507"/>
        <end position="517"/>
    </location>
</feature>
<evidence type="ECO:0000256" key="5">
    <source>
        <dbReference type="ARBA" id="ARBA00022679"/>
    </source>
</evidence>
<dbReference type="InterPro" id="IPR011009">
    <property type="entry name" value="Kinase-like_dom_sf"/>
</dbReference>
<dbReference type="VEuPathDB" id="PlasmoDB:AK88_04470"/>
<dbReference type="EMBL" id="KQ001708">
    <property type="protein sequence ID" value="KJP85883.1"/>
    <property type="molecule type" value="Genomic_DNA"/>
</dbReference>
<dbReference type="RefSeq" id="XP_012337503.1">
    <property type="nucleotide sequence ID" value="XM_012482080.1"/>
</dbReference>
<keyword evidence="10" id="KW-0460">Magnesium</keyword>
<evidence type="ECO:0000256" key="6">
    <source>
        <dbReference type="ARBA" id="ARBA00022723"/>
    </source>
</evidence>
<dbReference type="FunFam" id="3.30.200.20:FF:000052">
    <property type="entry name" value="Serine/threonine-protein kinase RIO2"/>
    <property type="match status" value="1"/>
</dbReference>
<dbReference type="PANTHER" id="PTHR45852:SF1">
    <property type="entry name" value="SERINE_THREONINE-PROTEIN KINASE RIO2"/>
    <property type="match status" value="1"/>
</dbReference>
<feature type="compositionally biased region" description="Basic and acidic residues" evidence="15">
    <location>
        <begin position="493"/>
        <end position="505"/>
    </location>
</feature>
<dbReference type="InterPro" id="IPR000687">
    <property type="entry name" value="RIO_kinase"/>
</dbReference>
<keyword evidence="8 17" id="KW-0418">Kinase</keyword>
<protein>
    <recommendedName>
        <fullName evidence="13">Serine/threonine-protein kinase RIO2</fullName>
        <ecNumber evidence="3">2.7.11.1</ecNumber>
    </recommendedName>
    <alternativeName>
        <fullName evidence="14">Serine/threonine-protein kinase rio2</fullName>
    </alternativeName>
</protein>